<evidence type="ECO:0000313" key="2">
    <source>
        <dbReference type="Proteomes" id="UP001057233"/>
    </source>
</evidence>
<name>A0A9E7IN56_9CAUD</name>
<accession>A0A9E7IN56</accession>
<evidence type="ECO:0000313" key="1">
    <source>
        <dbReference type="EMBL" id="URG17443.1"/>
    </source>
</evidence>
<dbReference type="Proteomes" id="UP001057233">
    <property type="component" value="Segment"/>
</dbReference>
<gene>
    <name evidence="1" type="ORF">Mbo2_073</name>
</gene>
<sequence length="248" mass="27155">MPTVTRAPALSKPSLIQRGKIMAAESAWMDSKINPGLEGGGVTLPRMSGSLGEVIMEYRVGGDQYQVGMIRKQKRVICSFCTGVGHQQVVWCRHLQYVASKSLDAPLWMLGEGIESHQFLVPIIPTEGVFALLNLVPQHQDYDNLAVVLKLGNMLDDTIDEIEIGFIAKGSAGMIELRSLFVDYLTGQSGNARYFYTAPLDSSLEQDPAVDRINQKANAFTQLFHLAFYGQSYGAGLLAPTEADMPTI</sequence>
<reference evidence="1" key="1">
    <citation type="submission" date="2022-04" db="EMBL/GenBank/DDBJ databases">
        <authorList>
            <person name="Hwangbo M."/>
            <person name="Wang B."/>
            <person name="Gill J.J."/>
            <person name="Chu K.-H."/>
            <person name="Young R."/>
        </authorList>
    </citation>
    <scope>NUCLEOTIDE SEQUENCE</scope>
</reference>
<dbReference type="EMBL" id="ON191531">
    <property type="protein sequence ID" value="URG17443.1"/>
    <property type="molecule type" value="Genomic_DNA"/>
</dbReference>
<protein>
    <submittedName>
        <fullName evidence="1">Uncharacterized protein</fullName>
    </submittedName>
</protein>
<organism evidence="1 2">
    <name type="scientific">Rhodococcus phage Mbo2</name>
    <dbReference type="NCBI Taxonomy" id="2936911"/>
    <lineage>
        <taxon>Viruses</taxon>
        <taxon>Duplodnaviria</taxon>
        <taxon>Heunggongvirae</taxon>
        <taxon>Uroviricota</taxon>
        <taxon>Caudoviricetes</taxon>
        <taxon>Caudoviricetes incertae sedis</taxon>
        <taxon>Mboduovirus</taxon>
        <taxon>Mboduovirus mbo2</taxon>
    </lineage>
</organism>
<keyword evidence="2" id="KW-1185">Reference proteome</keyword>
<proteinExistence type="predicted"/>